<reference evidence="1" key="1">
    <citation type="submission" date="2020-05" db="EMBL/GenBank/DDBJ databases">
        <title>Large-scale comparative analyses of tick genomes elucidate their genetic diversity and vector capacities.</title>
        <authorList>
            <person name="Jia N."/>
            <person name="Wang J."/>
            <person name="Shi W."/>
            <person name="Du L."/>
            <person name="Sun Y."/>
            <person name="Zhan W."/>
            <person name="Jiang J."/>
            <person name="Wang Q."/>
            <person name="Zhang B."/>
            <person name="Ji P."/>
            <person name="Sakyi L.B."/>
            <person name="Cui X."/>
            <person name="Yuan T."/>
            <person name="Jiang B."/>
            <person name="Yang W."/>
            <person name="Lam T.T.-Y."/>
            <person name="Chang Q."/>
            <person name="Ding S."/>
            <person name="Wang X."/>
            <person name="Zhu J."/>
            <person name="Ruan X."/>
            <person name="Zhao L."/>
            <person name="Wei J."/>
            <person name="Que T."/>
            <person name="Du C."/>
            <person name="Cheng J."/>
            <person name="Dai P."/>
            <person name="Han X."/>
            <person name="Huang E."/>
            <person name="Gao Y."/>
            <person name="Liu J."/>
            <person name="Shao H."/>
            <person name="Ye R."/>
            <person name="Li L."/>
            <person name="Wei W."/>
            <person name="Wang X."/>
            <person name="Wang C."/>
            <person name="Yang T."/>
            <person name="Huo Q."/>
            <person name="Li W."/>
            <person name="Guo W."/>
            <person name="Chen H."/>
            <person name="Zhou L."/>
            <person name="Ni X."/>
            <person name="Tian J."/>
            <person name="Zhou Y."/>
            <person name="Sheng Y."/>
            <person name="Liu T."/>
            <person name="Pan Y."/>
            <person name="Xia L."/>
            <person name="Li J."/>
            <person name="Zhao F."/>
            <person name="Cao W."/>
        </authorList>
    </citation>
    <scope>NUCLEOTIDE SEQUENCE</scope>
    <source>
        <strain evidence="1">Hyas-2018</strain>
    </source>
</reference>
<sequence length="221" mass="24116">MASTSVDSSSSSSSARGFLHWRQDEAGSFRRDNGEGAPAVPPPAGFLVSKRQPAGHAGGRRDRQPSSSRAEAVTTRQRERSSRVRDGASTRSSLALLSGRRKSSSGASAERREGKHSSEGREPKLAGQPFSRSTCFFLTPESAFHHARDLGARIQTHANLAGTQQLRCGRSPVQRKQRWWETSRVNASSEIRDRLTSRISSSSSKQLSRATHCDMLPGARM</sequence>
<evidence type="ECO:0000313" key="1">
    <source>
        <dbReference type="EMBL" id="KAH6943928.1"/>
    </source>
</evidence>
<proteinExistence type="predicted"/>
<comment type="caution">
    <text evidence="1">The sequence shown here is derived from an EMBL/GenBank/DDBJ whole genome shotgun (WGS) entry which is preliminary data.</text>
</comment>
<organism evidence="1 2">
    <name type="scientific">Hyalomma asiaticum</name>
    <name type="common">Tick</name>
    <dbReference type="NCBI Taxonomy" id="266040"/>
    <lineage>
        <taxon>Eukaryota</taxon>
        <taxon>Metazoa</taxon>
        <taxon>Ecdysozoa</taxon>
        <taxon>Arthropoda</taxon>
        <taxon>Chelicerata</taxon>
        <taxon>Arachnida</taxon>
        <taxon>Acari</taxon>
        <taxon>Parasitiformes</taxon>
        <taxon>Ixodida</taxon>
        <taxon>Ixodoidea</taxon>
        <taxon>Ixodidae</taxon>
        <taxon>Hyalomminae</taxon>
        <taxon>Hyalomma</taxon>
    </lineage>
</organism>
<gene>
    <name evidence="1" type="ORF">HPB50_000642</name>
</gene>
<protein>
    <submittedName>
        <fullName evidence="1">Uncharacterized protein</fullName>
    </submittedName>
</protein>
<dbReference type="Proteomes" id="UP000821845">
    <property type="component" value="Chromosome 1"/>
</dbReference>
<name>A0ACB7TAE1_HYAAI</name>
<dbReference type="EMBL" id="CM023481">
    <property type="protein sequence ID" value="KAH6943928.1"/>
    <property type="molecule type" value="Genomic_DNA"/>
</dbReference>
<accession>A0ACB7TAE1</accession>
<evidence type="ECO:0000313" key="2">
    <source>
        <dbReference type="Proteomes" id="UP000821845"/>
    </source>
</evidence>
<keyword evidence="2" id="KW-1185">Reference proteome</keyword>